<dbReference type="OrthoDB" id="140416at2"/>
<dbReference type="PATRIC" id="fig|1462.6.peg.3222"/>
<keyword evidence="1" id="KW-0812">Transmembrane</keyword>
<organism evidence="3 4">
    <name type="scientific">Geobacillus kaustophilus</name>
    <dbReference type="NCBI Taxonomy" id="1462"/>
    <lineage>
        <taxon>Bacteria</taxon>
        <taxon>Bacillati</taxon>
        <taxon>Bacillota</taxon>
        <taxon>Bacilli</taxon>
        <taxon>Bacillales</taxon>
        <taxon>Anoxybacillaceae</taxon>
        <taxon>Geobacillus</taxon>
        <taxon>Geobacillus thermoleovorans group</taxon>
    </lineage>
</organism>
<evidence type="ECO:0000259" key="2">
    <source>
        <dbReference type="Pfam" id="PF01882"/>
    </source>
</evidence>
<feature type="transmembrane region" description="Helical" evidence="1">
    <location>
        <begin position="39"/>
        <end position="59"/>
    </location>
</feature>
<dbReference type="RefSeq" id="WP_044732460.1">
    <property type="nucleotide sequence ID" value="NZ_JYBP01000003.1"/>
</dbReference>
<protein>
    <recommendedName>
        <fullName evidence="2">DUF58 domain-containing protein</fullName>
    </recommendedName>
</protein>
<proteinExistence type="predicted"/>
<evidence type="ECO:0000256" key="1">
    <source>
        <dbReference type="SAM" id="Phobius"/>
    </source>
</evidence>
<dbReference type="EMBL" id="JYBP01000003">
    <property type="protein sequence ID" value="KJE26531.1"/>
    <property type="molecule type" value="Genomic_DNA"/>
</dbReference>
<dbReference type="Proteomes" id="UP000032522">
    <property type="component" value="Unassembled WGS sequence"/>
</dbReference>
<gene>
    <name evidence="3" type="ORF">LG52_2933</name>
</gene>
<sequence length="391" mass="44223">MSMRGKWNGRRWPAFLRLLLLAAVLFSYAMFQGGFVSWFLFYSFLPFGLYALVVAMYPLRRAVVSRTVPARRYHAGESIPVTTRIELPWPIPLAALVVSGEEPRQGGAMLAWPFRRRLSCTWSLSLPRGRHQLESVRLEASDVFGWVNKAESFPSPCTVIVYPRYLEWTTEIVREWFAQGKAARPLAYRRDMAVAAGVREYVTGDKMSWVHWKASARRQELMTKEFDEQRNDDWIVVLDGAASPWFEELVTLAASVSKTLMDEGVPVGLLVAGKERSFLAPRRHDGQWQSILLRLAEVNAGGEELLARVLAEETNWRTAAGCIVVTSILSMPLVEQLRAMASKRHIVLYVVSGEWGDEQRNWADGLRRSGVYVSRIDPQALHIVRQGGGDG</sequence>
<accession>A0A0D8BQV9</accession>
<feature type="domain" description="DUF58" evidence="2">
    <location>
        <begin position="198"/>
        <end position="347"/>
    </location>
</feature>
<dbReference type="AlphaFoldDB" id="A0A0D8BQV9"/>
<dbReference type="Pfam" id="PF01882">
    <property type="entry name" value="DUF58"/>
    <property type="match status" value="1"/>
</dbReference>
<dbReference type="PANTHER" id="PTHR34351">
    <property type="entry name" value="SLR1927 PROTEIN-RELATED"/>
    <property type="match status" value="1"/>
</dbReference>
<keyword evidence="1" id="KW-0472">Membrane</keyword>
<keyword evidence="1" id="KW-1133">Transmembrane helix</keyword>
<dbReference type="InterPro" id="IPR002881">
    <property type="entry name" value="DUF58"/>
</dbReference>
<comment type="caution">
    <text evidence="3">The sequence shown here is derived from an EMBL/GenBank/DDBJ whole genome shotgun (WGS) entry which is preliminary data.</text>
</comment>
<evidence type="ECO:0000313" key="4">
    <source>
        <dbReference type="Proteomes" id="UP000032522"/>
    </source>
</evidence>
<name>A0A0D8BQV9_GEOKU</name>
<reference evidence="3 4" key="1">
    <citation type="submission" date="2015-01" db="EMBL/GenBank/DDBJ databases">
        <authorList>
            <person name="Filippidou S."/>
            <person name="Jeanneret N."/>
            <person name="Russel-Delif L."/>
            <person name="Junier T."/>
            <person name="Wunderlin T."/>
            <person name="Molina V."/>
            <person name="Johnson S.L."/>
            <person name="Davenport K.W."/>
            <person name="Chain P.S."/>
            <person name="Dorador C."/>
            <person name="Junier P."/>
        </authorList>
    </citation>
    <scope>NUCLEOTIDE SEQUENCE [LARGE SCALE GENOMIC DNA]</scope>
    <source>
        <strain evidence="3 4">Et7/4</strain>
    </source>
</reference>
<dbReference type="PANTHER" id="PTHR34351:SF2">
    <property type="entry name" value="DUF58 DOMAIN-CONTAINING PROTEIN"/>
    <property type="match status" value="1"/>
</dbReference>
<evidence type="ECO:0000313" key="3">
    <source>
        <dbReference type="EMBL" id="KJE26531.1"/>
    </source>
</evidence>